<evidence type="ECO:0000256" key="1">
    <source>
        <dbReference type="ARBA" id="ARBA00004571"/>
    </source>
</evidence>
<keyword evidence="3" id="KW-1134">Transmembrane beta strand</keyword>
<name>A0A5P2QPU6_9RHOB</name>
<reference evidence="7 8" key="1">
    <citation type="submission" date="2019-09" db="EMBL/GenBank/DDBJ databases">
        <title>FDA dAtabase for Regulatory Grade micrObial Sequences (FDA-ARGOS): Supporting development and validation of Infectious Disease Dx tests.</title>
        <authorList>
            <person name="Sciortino C."/>
            <person name="Tallon L."/>
            <person name="Sadzewicz L."/>
            <person name="Vavikolanu K."/>
            <person name="Mehta A."/>
            <person name="Aluvathingal J."/>
            <person name="Nadendla S."/>
            <person name="Nandy P."/>
            <person name="Geyer C."/>
            <person name="Yan Y."/>
            <person name="Sichtig H."/>
        </authorList>
    </citation>
    <scope>NUCLEOTIDE SEQUENCE [LARGE SCALE GENOMIC DNA]</scope>
    <source>
        <strain evidence="7 8">FDAARGOS_643</strain>
    </source>
</reference>
<dbReference type="EMBL" id="CP044081">
    <property type="protein sequence ID" value="QEU08047.1"/>
    <property type="molecule type" value="Genomic_DNA"/>
</dbReference>
<comment type="subcellular location">
    <subcellularLocation>
        <location evidence="1">Cell outer membrane</location>
        <topology evidence="1">Multi-pass membrane protein</topology>
    </subcellularLocation>
</comment>
<accession>A0A5P2QPU6</accession>
<dbReference type="Gene3D" id="2.40.170.20">
    <property type="entry name" value="TonB-dependent receptor, beta-barrel domain"/>
    <property type="match status" value="1"/>
</dbReference>
<evidence type="ECO:0000313" key="7">
    <source>
        <dbReference type="EMBL" id="QEU08047.1"/>
    </source>
</evidence>
<evidence type="ECO:0000256" key="6">
    <source>
        <dbReference type="ARBA" id="ARBA00023237"/>
    </source>
</evidence>
<keyword evidence="4" id="KW-0812">Transmembrane</keyword>
<organism evidence="7 8">
    <name type="scientific">Paracoccus yeei</name>
    <dbReference type="NCBI Taxonomy" id="147645"/>
    <lineage>
        <taxon>Bacteria</taxon>
        <taxon>Pseudomonadati</taxon>
        <taxon>Pseudomonadota</taxon>
        <taxon>Alphaproteobacteria</taxon>
        <taxon>Rhodobacterales</taxon>
        <taxon>Paracoccaceae</taxon>
        <taxon>Paracoccus</taxon>
    </lineage>
</organism>
<dbReference type="PANTHER" id="PTHR32552">
    <property type="entry name" value="FERRICHROME IRON RECEPTOR-RELATED"/>
    <property type="match status" value="1"/>
</dbReference>
<sequence length="177" mass="19549">MSHRRTGHAPGILPDPANGKIGIPCQRLPAVSTNGGNRYGMKTLACIHDTPQRETEDGLRGYVPRRAIGHRQDNPNAIVNDDRLTVGGALRWQSGTDSMDFTSDVEQPNVHQGSFAVFDLNGSLRIDARTELTLSVNNLFDKTYYATTGFYDTVVYGEGRTAELAVRTRFRQKGTRP</sequence>
<evidence type="ECO:0000256" key="4">
    <source>
        <dbReference type="ARBA" id="ARBA00022692"/>
    </source>
</evidence>
<dbReference type="PANTHER" id="PTHR32552:SF74">
    <property type="entry name" value="HYDROXAMATE SIDEROPHORE RECEPTOR FHUE"/>
    <property type="match status" value="1"/>
</dbReference>
<evidence type="ECO:0000256" key="5">
    <source>
        <dbReference type="ARBA" id="ARBA00023136"/>
    </source>
</evidence>
<keyword evidence="2" id="KW-0813">Transport</keyword>
<dbReference type="GO" id="GO:0009279">
    <property type="term" value="C:cell outer membrane"/>
    <property type="evidence" value="ECO:0007669"/>
    <property type="project" value="UniProtKB-SubCell"/>
</dbReference>
<evidence type="ECO:0000256" key="3">
    <source>
        <dbReference type="ARBA" id="ARBA00022452"/>
    </source>
</evidence>
<dbReference type="InterPro" id="IPR036942">
    <property type="entry name" value="Beta-barrel_TonB_sf"/>
</dbReference>
<proteinExistence type="predicted"/>
<keyword evidence="7" id="KW-0675">Receptor</keyword>
<dbReference type="AlphaFoldDB" id="A0A5P2QPU6"/>
<keyword evidence="6" id="KW-0998">Cell outer membrane</keyword>
<dbReference type="GO" id="GO:0015344">
    <property type="term" value="F:siderophore uptake transmembrane transporter activity"/>
    <property type="evidence" value="ECO:0007669"/>
    <property type="project" value="TreeGrafter"/>
</dbReference>
<evidence type="ECO:0000256" key="2">
    <source>
        <dbReference type="ARBA" id="ARBA00022448"/>
    </source>
</evidence>
<keyword evidence="5" id="KW-0472">Membrane</keyword>
<dbReference type="SUPFAM" id="SSF56935">
    <property type="entry name" value="Porins"/>
    <property type="match status" value="1"/>
</dbReference>
<dbReference type="Proteomes" id="UP000324507">
    <property type="component" value="Chromosome"/>
</dbReference>
<protein>
    <submittedName>
        <fullName evidence="7">TonB-dependent receptor</fullName>
    </submittedName>
</protein>
<gene>
    <name evidence="7" type="ORF">FOB51_08575</name>
</gene>
<dbReference type="InterPro" id="IPR039426">
    <property type="entry name" value="TonB-dep_rcpt-like"/>
</dbReference>
<evidence type="ECO:0000313" key="8">
    <source>
        <dbReference type="Proteomes" id="UP000324507"/>
    </source>
</evidence>